<evidence type="ECO:0000313" key="2">
    <source>
        <dbReference type="Proteomes" id="UP001157502"/>
    </source>
</evidence>
<sequence>MEINMESIPDPSAGDPGNSASEPATAVMDTPANLEVLGTDDHHHQTLSGGLMAVTVARDTVPFGCCRCTEAAVIMFTAVTKEDT</sequence>
<dbReference type="EMBL" id="CM055749">
    <property type="protein sequence ID" value="KAJ7994512.1"/>
    <property type="molecule type" value="Genomic_DNA"/>
</dbReference>
<accession>A0ACC2FT94</accession>
<reference evidence="1" key="1">
    <citation type="submission" date="2021-05" db="EMBL/GenBank/DDBJ databases">
        <authorList>
            <person name="Pan Q."/>
            <person name="Jouanno E."/>
            <person name="Zahm M."/>
            <person name="Klopp C."/>
            <person name="Cabau C."/>
            <person name="Louis A."/>
            <person name="Berthelot C."/>
            <person name="Parey E."/>
            <person name="Roest Crollius H."/>
            <person name="Montfort J."/>
            <person name="Robinson-Rechavi M."/>
            <person name="Bouchez O."/>
            <person name="Lampietro C."/>
            <person name="Lopez Roques C."/>
            <person name="Donnadieu C."/>
            <person name="Postlethwait J."/>
            <person name="Bobe J."/>
            <person name="Dillon D."/>
            <person name="Chandos A."/>
            <person name="von Hippel F."/>
            <person name="Guiguen Y."/>
        </authorList>
    </citation>
    <scope>NUCLEOTIDE SEQUENCE</scope>
    <source>
        <strain evidence="1">YG-Jan2019</strain>
    </source>
</reference>
<dbReference type="Proteomes" id="UP001157502">
    <property type="component" value="Chromosome 22"/>
</dbReference>
<gene>
    <name evidence="1" type="ORF">DPEC_G00250250</name>
</gene>
<keyword evidence="2" id="KW-1185">Reference proteome</keyword>
<evidence type="ECO:0000313" key="1">
    <source>
        <dbReference type="EMBL" id="KAJ7994512.1"/>
    </source>
</evidence>
<name>A0ACC2FT94_DALPE</name>
<organism evidence="1 2">
    <name type="scientific">Dallia pectoralis</name>
    <name type="common">Alaska blackfish</name>
    <dbReference type="NCBI Taxonomy" id="75939"/>
    <lineage>
        <taxon>Eukaryota</taxon>
        <taxon>Metazoa</taxon>
        <taxon>Chordata</taxon>
        <taxon>Craniata</taxon>
        <taxon>Vertebrata</taxon>
        <taxon>Euteleostomi</taxon>
        <taxon>Actinopterygii</taxon>
        <taxon>Neopterygii</taxon>
        <taxon>Teleostei</taxon>
        <taxon>Protacanthopterygii</taxon>
        <taxon>Esociformes</taxon>
        <taxon>Umbridae</taxon>
        <taxon>Dallia</taxon>
    </lineage>
</organism>
<proteinExistence type="predicted"/>
<comment type="caution">
    <text evidence="1">The sequence shown here is derived from an EMBL/GenBank/DDBJ whole genome shotgun (WGS) entry which is preliminary data.</text>
</comment>
<protein>
    <submittedName>
        <fullName evidence="1">Uncharacterized protein</fullName>
    </submittedName>
</protein>